<proteinExistence type="predicted"/>
<name>A0A1N7M1F4_9BACT</name>
<gene>
    <name evidence="2" type="ORF">SAMN05421788_1011283</name>
</gene>
<feature type="transmembrane region" description="Helical" evidence="1">
    <location>
        <begin position="63"/>
        <end position="82"/>
    </location>
</feature>
<feature type="transmembrane region" description="Helical" evidence="1">
    <location>
        <begin position="139"/>
        <end position="162"/>
    </location>
</feature>
<feature type="transmembrane region" description="Helical" evidence="1">
    <location>
        <begin position="288"/>
        <end position="304"/>
    </location>
</feature>
<reference evidence="3" key="1">
    <citation type="submission" date="2017-01" db="EMBL/GenBank/DDBJ databases">
        <authorList>
            <person name="Varghese N."/>
            <person name="Submissions S."/>
        </authorList>
    </citation>
    <scope>NUCLEOTIDE SEQUENCE [LARGE SCALE GENOMIC DNA]</scope>
    <source>
        <strain evidence="3">DSM 21054</strain>
    </source>
</reference>
<evidence type="ECO:0000313" key="3">
    <source>
        <dbReference type="Proteomes" id="UP000186917"/>
    </source>
</evidence>
<keyword evidence="3" id="KW-1185">Reference proteome</keyword>
<sequence>MKKYLVGIYYSLPLQLFLLHFRRYQVFLIFWYILFATVSGHFMETYGAHSLYLAPEYLGQVNALGTAIVGFTIGTFIMSWNITTFILHSKHIRFLATTAQPFLKYCINNAIIPLVFLGFYLYHAIDYERYRELIPLKEIFFLTGGFGGGFVLSLIICFVYFFGADKTIYRSMASVITVAHKNYQKALKKKPLPAEKKEIKVEWFLSATLHLRKPRDVRHYPQEFLDLIFKRHHFSAVLAILMAFIFLIVIGFLSDNSVFQAPAAASITLLFAILIGVAGALSSFLHSWTLPLVVILYVAVNWMYQHDIIDLRNKAYGLDYTQQKERPIYNRETVLALASPENEAADKAAFLQRLETWKKKQSSKKPTLFLINVSGGGTRSATFTMNVLQRLDSLSQGKFMQQTVLISGASGGMLGAAYFRELYLQKQLGHPIHLQDKTYVDDISKDLLNPLFSSFISRDLVGPAKKFSLDGNIYIKDRGYSFERKLNENTHDLLNKPVGDYMPAEDSALIPTMLFNSVISRDGRKMIISTRPARFLMRSATDSSRISQADADAIDFNSFFHNQKAMNIRVTSALRMNATFPYVLPNVWLPTMPVIDVMDAGLRDNYGQETSLRFVQTFSTWLKENTDKVVLIQIRDRKLGEWDEPKENSSILSFLTKPFLLLQNNWFRLQEYYQNDQLEYMYNSFGDHFYRLCFQYVPGNKDAHASLSFHLNAGEKLDIAETLNNPTNSKVFELFSQLLP</sequence>
<dbReference type="AlphaFoldDB" id="A0A1N7M1F4"/>
<dbReference type="Gene3D" id="3.40.1090.10">
    <property type="entry name" value="Cytosolic phospholipase A2 catalytic domain"/>
    <property type="match status" value="1"/>
</dbReference>
<dbReference type="SUPFAM" id="SSF52151">
    <property type="entry name" value="FabD/lysophospholipase-like"/>
    <property type="match status" value="1"/>
</dbReference>
<evidence type="ECO:0000313" key="2">
    <source>
        <dbReference type="EMBL" id="SIS79918.1"/>
    </source>
</evidence>
<keyword evidence="1" id="KW-1133">Transmembrane helix</keyword>
<dbReference type="STRING" id="477680.SAMN05421788_1011283"/>
<dbReference type="OrthoDB" id="1488930at2"/>
<dbReference type="InterPro" id="IPR016035">
    <property type="entry name" value="Acyl_Trfase/lysoPLipase"/>
</dbReference>
<keyword evidence="1" id="KW-0812">Transmembrane</keyword>
<evidence type="ECO:0000256" key="1">
    <source>
        <dbReference type="SAM" id="Phobius"/>
    </source>
</evidence>
<accession>A0A1N7M1F4</accession>
<feature type="transmembrane region" description="Helical" evidence="1">
    <location>
        <begin position="102"/>
        <end position="123"/>
    </location>
</feature>
<dbReference type="RefSeq" id="WP_076376737.1">
    <property type="nucleotide sequence ID" value="NZ_AP017422.1"/>
</dbReference>
<organism evidence="2 3">
    <name type="scientific">Filimonas lacunae</name>
    <dbReference type="NCBI Taxonomy" id="477680"/>
    <lineage>
        <taxon>Bacteria</taxon>
        <taxon>Pseudomonadati</taxon>
        <taxon>Bacteroidota</taxon>
        <taxon>Chitinophagia</taxon>
        <taxon>Chitinophagales</taxon>
        <taxon>Chitinophagaceae</taxon>
        <taxon>Filimonas</taxon>
    </lineage>
</organism>
<keyword evidence="1" id="KW-0472">Membrane</keyword>
<feature type="transmembrane region" description="Helical" evidence="1">
    <location>
        <begin position="259"/>
        <end position="281"/>
    </location>
</feature>
<dbReference type="EMBL" id="FTOR01000001">
    <property type="protein sequence ID" value="SIS79918.1"/>
    <property type="molecule type" value="Genomic_DNA"/>
</dbReference>
<protein>
    <submittedName>
        <fullName evidence="2">Patatin-like phospholipase</fullName>
    </submittedName>
</protein>
<feature type="transmembrane region" description="Helical" evidence="1">
    <location>
        <begin position="21"/>
        <end position="43"/>
    </location>
</feature>
<dbReference type="Proteomes" id="UP000186917">
    <property type="component" value="Unassembled WGS sequence"/>
</dbReference>
<feature type="transmembrane region" description="Helical" evidence="1">
    <location>
        <begin position="234"/>
        <end position="253"/>
    </location>
</feature>